<evidence type="ECO:0000256" key="2">
    <source>
        <dbReference type="SAM" id="SignalP"/>
    </source>
</evidence>
<comment type="caution">
    <text evidence="3">The sequence shown here is derived from an EMBL/GenBank/DDBJ whole genome shotgun (WGS) entry which is preliminary data.</text>
</comment>
<dbReference type="EMBL" id="JBJJXI010000196">
    <property type="protein sequence ID" value="KAL3383478.1"/>
    <property type="molecule type" value="Genomic_DNA"/>
</dbReference>
<keyword evidence="2" id="KW-0732">Signal</keyword>
<proteinExistence type="predicted"/>
<accession>A0ABD2VSE5</accession>
<feature type="transmembrane region" description="Helical" evidence="1">
    <location>
        <begin position="322"/>
        <end position="342"/>
    </location>
</feature>
<evidence type="ECO:0000256" key="1">
    <source>
        <dbReference type="SAM" id="Phobius"/>
    </source>
</evidence>
<feature type="transmembrane region" description="Helical" evidence="1">
    <location>
        <begin position="409"/>
        <end position="429"/>
    </location>
</feature>
<name>A0ABD2VSE5_9HYME</name>
<sequence>MWTMREYFALLLLVGTTTASANYASNYAPRIGDDPARDTFGQKEEDLVKIAKCCEDDEILLDGHCVTQKQANYTELWKPTFEAEDTYEGAQPVKEPKYTLLHGQPKCKSNEKQWDVYSHPTGTDRLVMMLNGQLRHYVSDQEDPEQKAKEMYGVDDFDSEEVQAKAIHYDYSFGHYCADKAILTKDNLIITYAKICVPSPDKWASTDNLMKKAIDPAFHALAMVSYLVVAIVYFVLPQLRDLVGNMITSMTLCLIVEQSASIVKIFTEFGNHISFMVADSVQYIALLAAFCWLNALGYYVWNTFRSNNVFLRSTDRKKYCLYSMYVWSSTFCIAATAIFAHFTLETNVPMVGGVAFAAQETIGWLALSVLFTSMGFTLIVNLCFVLTTINKLKRMPTYGRIHLKMKTSFRTFLLVFGVMTFGWVSLLLSLLKYDGLIYCNIIVNVIEALAILYICVFGQKRVKFLLGKTCNCCIPNENPDGFEWGEEMTAINAGY</sequence>
<gene>
    <name evidence="3" type="ORF">TKK_020661</name>
</gene>
<feature type="signal peptide" evidence="2">
    <location>
        <begin position="1"/>
        <end position="19"/>
    </location>
</feature>
<keyword evidence="4" id="KW-1185">Reference proteome</keyword>
<dbReference type="Gene3D" id="1.20.1070.10">
    <property type="entry name" value="Rhodopsin 7-helix transmembrane proteins"/>
    <property type="match status" value="1"/>
</dbReference>
<keyword evidence="1" id="KW-0472">Membrane</keyword>
<protein>
    <recommendedName>
        <fullName evidence="5">G-protein coupled receptor Mth-like 5</fullName>
    </recommendedName>
</protein>
<dbReference type="PANTHER" id="PTHR46953:SF2">
    <property type="entry name" value="G-PROTEIN COUPLED RECEPTOR MTH-LIKE 5-RELATED"/>
    <property type="match status" value="1"/>
</dbReference>
<dbReference type="Proteomes" id="UP001627154">
    <property type="component" value="Unassembled WGS sequence"/>
</dbReference>
<feature type="transmembrane region" description="Helical" evidence="1">
    <location>
        <begin position="217"/>
        <end position="236"/>
    </location>
</feature>
<organism evidence="3 4">
    <name type="scientific">Trichogramma kaykai</name>
    <dbReference type="NCBI Taxonomy" id="54128"/>
    <lineage>
        <taxon>Eukaryota</taxon>
        <taxon>Metazoa</taxon>
        <taxon>Ecdysozoa</taxon>
        <taxon>Arthropoda</taxon>
        <taxon>Hexapoda</taxon>
        <taxon>Insecta</taxon>
        <taxon>Pterygota</taxon>
        <taxon>Neoptera</taxon>
        <taxon>Endopterygota</taxon>
        <taxon>Hymenoptera</taxon>
        <taxon>Apocrita</taxon>
        <taxon>Proctotrupomorpha</taxon>
        <taxon>Chalcidoidea</taxon>
        <taxon>Trichogrammatidae</taxon>
        <taxon>Trichogramma</taxon>
    </lineage>
</organism>
<reference evidence="3 4" key="1">
    <citation type="journal article" date="2024" name="bioRxiv">
        <title>A reference genome for Trichogramma kaykai: A tiny desert-dwelling parasitoid wasp with competing sex-ratio distorters.</title>
        <authorList>
            <person name="Culotta J."/>
            <person name="Lindsey A.R."/>
        </authorList>
    </citation>
    <scope>NUCLEOTIDE SEQUENCE [LARGE SCALE GENOMIC DNA]</scope>
    <source>
        <strain evidence="3 4">KSX58</strain>
    </source>
</reference>
<feature type="transmembrane region" description="Helical" evidence="1">
    <location>
        <begin position="435"/>
        <end position="458"/>
    </location>
</feature>
<feature type="transmembrane region" description="Helical" evidence="1">
    <location>
        <begin position="362"/>
        <end position="389"/>
    </location>
</feature>
<evidence type="ECO:0000313" key="3">
    <source>
        <dbReference type="EMBL" id="KAL3383478.1"/>
    </source>
</evidence>
<dbReference type="AlphaFoldDB" id="A0ABD2VSE5"/>
<dbReference type="PANTHER" id="PTHR46953">
    <property type="entry name" value="G-PROTEIN COUPLED RECEPTOR MTH-LIKE 1-RELATED"/>
    <property type="match status" value="1"/>
</dbReference>
<evidence type="ECO:0008006" key="5">
    <source>
        <dbReference type="Google" id="ProtNLM"/>
    </source>
</evidence>
<evidence type="ECO:0000313" key="4">
    <source>
        <dbReference type="Proteomes" id="UP001627154"/>
    </source>
</evidence>
<keyword evidence="1" id="KW-1133">Transmembrane helix</keyword>
<dbReference type="InterPro" id="IPR052808">
    <property type="entry name" value="GPCR_Mth-like"/>
</dbReference>
<keyword evidence="1" id="KW-0812">Transmembrane</keyword>
<feature type="transmembrane region" description="Helical" evidence="1">
    <location>
        <begin position="283"/>
        <end position="301"/>
    </location>
</feature>
<feature type="chain" id="PRO_5044815297" description="G-protein coupled receptor Mth-like 5" evidence="2">
    <location>
        <begin position="20"/>
        <end position="495"/>
    </location>
</feature>